<evidence type="ECO:0000313" key="2">
    <source>
        <dbReference type="Proteomes" id="UP001172083"/>
    </source>
</evidence>
<organism evidence="1 2">
    <name type="scientific">Agaribacillus aureus</name>
    <dbReference type="NCBI Taxonomy" id="3051825"/>
    <lineage>
        <taxon>Bacteria</taxon>
        <taxon>Pseudomonadati</taxon>
        <taxon>Bacteroidota</taxon>
        <taxon>Cytophagia</taxon>
        <taxon>Cytophagales</taxon>
        <taxon>Splendidivirgaceae</taxon>
        <taxon>Agaribacillus</taxon>
    </lineage>
</organism>
<sequence>MKMIEPATDQYLTVTTWIIEKLLNHNNKIALQVQNKTSYYPLNLWSKNMYVGI</sequence>
<reference evidence="1" key="1">
    <citation type="submission" date="2023-06" db="EMBL/GenBank/DDBJ databases">
        <title>Genomic of Agaribacillus aureum.</title>
        <authorList>
            <person name="Wang G."/>
        </authorList>
    </citation>
    <scope>NUCLEOTIDE SEQUENCE</scope>
    <source>
        <strain evidence="1">BMA12</strain>
    </source>
</reference>
<name>A0ABT8L7G1_9BACT</name>
<dbReference type="Proteomes" id="UP001172083">
    <property type="component" value="Unassembled WGS sequence"/>
</dbReference>
<gene>
    <name evidence="1" type="ORF">QQ020_16615</name>
</gene>
<keyword evidence="2" id="KW-1185">Reference proteome</keyword>
<comment type="caution">
    <text evidence="1">The sequence shown here is derived from an EMBL/GenBank/DDBJ whole genome shotgun (WGS) entry which is preliminary data.</text>
</comment>
<protein>
    <submittedName>
        <fullName evidence="1">Uncharacterized protein</fullName>
    </submittedName>
</protein>
<proteinExistence type="predicted"/>
<evidence type="ECO:0000313" key="1">
    <source>
        <dbReference type="EMBL" id="MDN5213697.1"/>
    </source>
</evidence>
<accession>A0ABT8L7G1</accession>
<dbReference type="EMBL" id="JAUJEB010000003">
    <property type="protein sequence ID" value="MDN5213697.1"/>
    <property type="molecule type" value="Genomic_DNA"/>
</dbReference>
<dbReference type="RefSeq" id="WP_346759034.1">
    <property type="nucleotide sequence ID" value="NZ_JAUJEB010000003.1"/>
</dbReference>